<proteinExistence type="predicted"/>
<accession>A0AA37RTC6</accession>
<protein>
    <recommendedName>
        <fullName evidence="5">Lipoprotein</fullName>
    </recommendedName>
</protein>
<feature type="chain" id="PRO_5041328294" description="Lipoprotein" evidence="2">
    <location>
        <begin position="20"/>
        <end position="623"/>
    </location>
</feature>
<evidence type="ECO:0000256" key="2">
    <source>
        <dbReference type="SAM" id="SignalP"/>
    </source>
</evidence>
<sequence>MKRNFAVMLLVAAGLSACGGGSSNDSGPGAPPISGDDGITFVGETEARPQQAIAVWGQVDNQQSRNLSYRWRQVSGPSVFIADPTGPLLAISPPTSGTYQFELSATDSAGNVLQDQVDINVSGEVQTFNVTRDHMVAEGNGVSLRLYTPDSPSNINWTQTAGPSVTLDTTNPVQAFFDSPDVGIDTLLSFRVSGQVNGQNWSDDVHVLVTSELNISTPYEIFQEPVARVKAYKQDSPYASALETCVYSTQLPEGFCNIDTLPLIGQNGTPSLDDIMDKVVVSHEWMGQNFETFLRDYDTSGDLKRLLAATSAVVISYDVRPSFYWAGTAAIYLDPEDLWLTPEQRDTINEAPDYRAGFGSDLQFLMIWRYTKNNDYASLFYPRELRLTRSMTDLQPDLASLLYHELAHANDFLPPSTHASLQGPSLWDDIFLRFDRAGLVSDEISRDYPLTSSEMDGLAQVRFNGETATPTQRNYQPDDVTSFFEPDLATDFYAYSTTREDTAMMFEEIMMAHRFGIRRDVAVTNDPEVRTGDTVIVDWGQRGRVAEDKIQARASATIESFLPNLNATEIVSGLPAPTPMRAGESWNSNLSLNGTPAGVSALQQGTKVRDPRLQEPPLRSGRH</sequence>
<dbReference type="PROSITE" id="PS51257">
    <property type="entry name" value="PROKAR_LIPOPROTEIN"/>
    <property type="match status" value="1"/>
</dbReference>
<keyword evidence="4" id="KW-1185">Reference proteome</keyword>
<evidence type="ECO:0008006" key="5">
    <source>
        <dbReference type="Google" id="ProtNLM"/>
    </source>
</evidence>
<dbReference type="Pfam" id="PF22352">
    <property type="entry name" value="K319L-like_PKD"/>
    <property type="match status" value="1"/>
</dbReference>
<evidence type="ECO:0000313" key="4">
    <source>
        <dbReference type="Proteomes" id="UP001161422"/>
    </source>
</evidence>
<dbReference type="EMBL" id="BSNC01000001">
    <property type="protein sequence ID" value="GLP94772.1"/>
    <property type="molecule type" value="Genomic_DNA"/>
</dbReference>
<reference evidence="3" key="1">
    <citation type="journal article" date="2014" name="Int. J. Syst. Evol. Microbiol.">
        <title>Complete genome sequence of Corynebacterium casei LMG S-19264T (=DSM 44701T), isolated from a smear-ripened cheese.</title>
        <authorList>
            <consortium name="US DOE Joint Genome Institute (JGI-PGF)"/>
            <person name="Walter F."/>
            <person name="Albersmeier A."/>
            <person name="Kalinowski J."/>
            <person name="Ruckert C."/>
        </authorList>
    </citation>
    <scope>NUCLEOTIDE SEQUENCE</scope>
    <source>
        <strain evidence="3">NBRC 101628</strain>
    </source>
</reference>
<reference evidence="3" key="2">
    <citation type="submission" date="2023-01" db="EMBL/GenBank/DDBJ databases">
        <title>Draft genome sequence of Paraferrimonas sedimenticola strain NBRC 101628.</title>
        <authorList>
            <person name="Sun Q."/>
            <person name="Mori K."/>
        </authorList>
    </citation>
    <scope>NUCLEOTIDE SEQUENCE</scope>
    <source>
        <strain evidence="3">NBRC 101628</strain>
    </source>
</reference>
<dbReference type="AlphaFoldDB" id="A0AA37RTC6"/>
<dbReference type="Gene3D" id="2.60.40.10">
    <property type="entry name" value="Immunoglobulins"/>
    <property type="match status" value="1"/>
</dbReference>
<name>A0AA37RTC6_9GAMM</name>
<dbReference type="RefSeq" id="WP_095506139.1">
    <property type="nucleotide sequence ID" value="NZ_BSNC01000001.1"/>
</dbReference>
<dbReference type="Proteomes" id="UP001161422">
    <property type="component" value="Unassembled WGS sequence"/>
</dbReference>
<keyword evidence="2" id="KW-0732">Signal</keyword>
<feature type="region of interest" description="Disordered" evidence="1">
    <location>
        <begin position="20"/>
        <end position="40"/>
    </location>
</feature>
<comment type="caution">
    <text evidence="3">The sequence shown here is derived from an EMBL/GenBank/DDBJ whole genome shotgun (WGS) entry which is preliminary data.</text>
</comment>
<evidence type="ECO:0000313" key="3">
    <source>
        <dbReference type="EMBL" id="GLP94772.1"/>
    </source>
</evidence>
<evidence type="ECO:0000256" key="1">
    <source>
        <dbReference type="SAM" id="MobiDB-lite"/>
    </source>
</evidence>
<feature type="signal peptide" evidence="2">
    <location>
        <begin position="1"/>
        <end position="19"/>
    </location>
</feature>
<dbReference type="InterPro" id="IPR013783">
    <property type="entry name" value="Ig-like_fold"/>
</dbReference>
<gene>
    <name evidence="3" type="ORF">GCM10007895_00780</name>
</gene>
<feature type="compositionally biased region" description="Polar residues" evidence="1">
    <location>
        <begin position="585"/>
        <end position="594"/>
    </location>
</feature>
<organism evidence="3 4">
    <name type="scientific">Paraferrimonas sedimenticola</name>
    <dbReference type="NCBI Taxonomy" id="375674"/>
    <lineage>
        <taxon>Bacteria</taxon>
        <taxon>Pseudomonadati</taxon>
        <taxon>Pseudomonadota</taxon>
        <taxon>Gammaproteobacteria</taxon>
        <taxon>Alteromonadales</taxon>
        <taxon>Ferrimonadaceae</taxon>
        <taxon>Paraferrimonas</taxon>
    </lineage>
</organism>
<feature type="region of interest" description="Disordered" evidence="1">
    <location>
        <begin position="585"/>
        <end position="623"/>
    </location>
</feature>